<keyword evidence="2" id="KW-0547">Nucleotide-binding</keyword>
<evidence type="ECO:0000259" key="4">
    <source>
        <dbReference type="PROSITE" id="PS50893"/>
    </source>
</evidence>
<gene>
    <name evidence="5" type="ORF">E4582_12085</name>
</gene>
<keyword evidence="6" id="KW-1185">Reference proteome</keyword>
<evidence type="ECO:0000256" key="3">
    <source>
        <dbReference type="ARBA" id="ARBA00022840"/>
    </source>
</evidence>
<organism evidence="5 6">
    <name type="scientific">Luteimonas yindakuii</name>
    <dbReference type="NCBI Taxonomy" id="2565782"/>
    <lineage>
        <taxon>Bacteria</taxon>
        <taxon>Pseudomonadati</taxon>
        <taxon>Pseudomonadota</taxon>
        <taxon>Gammaproteobacteria</taxon>
        <taxon>Lysobacterales</taxon>
        <taxon>Lysobacteraceae</taxon>
        <taxon>Luteimonas</taxon>
    </lineage>
</organism>
<feature type="domain" description="ABC transporter" evidence="4">
    <location>
        <begin position="22"/>
        <end position="260"/>
    </location>
</feature>
<dbReference type="Gene3D" id="3.40.50.300">
    <property type="entry name" value="P-loop containing nucleotide triphosphate hydrolases"/>
    <property type="match status" value="1"/>
</dbReference>
<keyword evidence="1" id="KW-0813">Transport</keyword>
<accession>A0A4Z1QZZ3</accession>
<reference evidence="5 6" key="1">
    <citation type="submission" date="2019-01" db="EMBL/GenBank/DDBJ databases">
        <authorList>
            <person name="Zhang S."/>
        </authorList>
    </citation>
    <scope>NUCLEOTIDE SEQUENCE [LARGE SCALE GENOMIC DNA]</scope>
    <source>
        <strain evidence="5 6">1626</strain>
    </source>
</reference>
<dbReference type="AlphaFoldDB" id="A0A4Z1QZZ3"/>
<dbReference type="PROSITE" id="PS00211">
    <property type="entry name" value="ABC_TRANSPORTER_1"/>
    <property type="match status" value="1"/>
</dbReference>
<evidence type="ECO:0000313" key="5">
    <source>
        <dbReference type="EMBL" id="TKS52944.1"/>
    </source>
</evidence>
<dbReference type="SMART" id="SM00382">
    <property type="entry name" value="AAA"/>
    <property type="match status" value="1"/>
</dbReference>
<dbReference type="SUPFAM" id="SSF52540">
    <property type="entry name" value="P-loop containing nucleoside triphosphate hydrolases"/>
    <property type="match status" value="1"/>
</dbReference>
<proteinExistence type="predicted"/>
<dbReference type="PANTHER" id="PTHR43023">
    <property type="entry name" value="PROTEIN TRIGALACTOSYLDIACYLGLYCEROL 3, CHLOROPLASTIC"/>
    <property type="match status" value="1"/>
</dbReference>
<dbReference type="InterPro" id="IPR003439">
    <property type="entry name" value="ABC_transporter-like_ATP-bd"/>
</dbReference>
<dbReference type="GO" id="GO:0005524">
    <property type="term" value="F:ATP binding"/>
    <property type="evidence" value="ECO:0007669"/>
    <property type="project" value="UniProtKB-KW"/>
</dbReference>
<dbReference type="GO" id="GO:0016887">
    <property type="term" value="F:ATP hydrolysis activity"/>
    <property type="evidence" value="ECO:0007669"/>
    <property type="project" value="InterPro"/>
</dbReference>
<dbReference type="PANTHER" id="PTHR43023:SF3">
    <property type="entry name" value="PROTEIN TRIGALACTOSYLDIACYLGLYCEROL 3, CHLOROPLASTIC"/>
    <property type="match status" value="1"/>
</dbReference>
<dbReference type="InterPro" id="IPR027417">
    <property type="entry name" value="P-loop_NTPase"/>
</dbReference>
<comment type="caution">
    <text evidence="5">The sequence shown here is derived from an EMBL/GenBank/DDBJ whole genome shotgun (WGS) entry which is preliminary data.</text>
</comment>
<evidence type="ECO:0000256" key="2">
    <source>
        <dbReference type="ARBA" id="ARBA00022741"/>
    </source>
</evidence>
<dbReference type="InterPro" id="IPR003593">
    <property type="entry name" value="AAA+_ATPase"/>
</dbReference>
<evidence type="ECO:0000313" key="6">
    <source>
        <dbReference type="Proteomes" id="UP000298681"/>
    </source>
</evidence>
<keyword evidence="3 5" id="KW-0067">ATP-binding</keyword>
<evidence type="ECO:0000256" key="1">
    <source>
        <dbReference type="ARBA" id="ARBA00022448"/>
    </source>
</evidence>
<dbReference type="EMBL" id="SPUH01000002">
    <property type="protein sequence ID" value="TKS52944.1"/>
    <property type="molecule type" value="Genomic_DNA"/>
</dbReference>
<protein>
    <submittedName>
        <fullName evidence="5">ABC transporter ATP-binding protein</fullName>
    </submittedName>
</protein>
<dbReference type="Proteomes" id="UP000298681">
    <property type="component" value="Unassembled WGS sequence"/>
</dbReference>
<dbReference type="Pfam" id="PF00005">
    <property type="entry name" value="ABC_tran"/>
    <property type="match status" value="1"/>
</dbReference>
<name>A0A4Z1QZZ3_9GAMM</name>
<dbReference type="CDD" id="cd03261">
    <property type="entry name" value="ABC_Org_Solvent_Resistant"/>
    <property type="match status" value="1"/>
</dbReference>
<dbReference type="InterPro" id="IPR017871">
    <property type="entry name" value="ABC_transporter-like_CS"/>
</dbReference>
<dbReference type="PROSITE" id="PS50893">
    <property type="entry name" value="ABC_TRANSPORTER_2"/>
    <property type="match status" value="1"/>
</dbReference>
<sequence length="280" mass="29796">MSAQERDADAATAPGADDEIIVRVRGLENRFGSQVVHEGLDLDVRRGEILGVVGGSGTGKSVLMRTILGLRTPDAGSIEVFGIDAIEADDAGRSYIERHTGVLFQDGALFSSLTVGENVEVPLKEHYPGLSASLRYELALLKVKLAGLPADALDKLPSQLSGGMRKRAGVARALALDPPLMFLDEPTAGLDPIGAAAFDDLVRTLQEALGLTVFLITHDLDTLYAICDRVAVLADRRVLAIGPLSEVERVDHPWVQSYFHGPRARAARAADSANTPALEA</sequence>